<comment type="cofactor">
    <cofactor evidence="3">
        <name>Zn(2+)</name>
        <dbReference type="ChEBI" id="CHEBI:29105"/>
    </cofactor>
    <text evidence="3">Binds 1 divalent metal cation per subunit.</text>
</comment>
<dbReference type="STRING" id="68895.RR42_s1947"/>
<dbReference type="InterPro" id="IPR013658">
    <property type="entry name" value="SGL"/>
</dbReference>
<dbReference type="InterPro" id="IPR011042">
    <property type="entry name" value="6-blade_b-propeller_TolB-like"/>
</dbReference>
<feature type="active site" description="Proton donor/acceptor" evidence="2">
    <location>
        <position position="189"/>
    </location>
</feature>
<dbReference type="SUPFAM" id="SSF63829">
    <property type="entry name" value="Calcium-dependent phosphotriesterase"/>
    <property type="match status" value="1"/>
</dbReference>
<feature type="domain" description="SMP-30/Gluconolactonase/LRE-like region" evidence="4">
    <location>
        <begin position="8"/>
        <end position="248"/>
    </location>
</feature>
<dbReference type="EC" id="3.1.1.68" evidence="5"/>
<protein>
    <submittedName>
        <fullName evidence="5">Xylonolactonase</fullName>
        <ecNumber evidence="5">3.1.1.68</ecNumber>
    </submittedName>
</protein>
<evidence type="ECO:0000313" key="6">
    <source>
        <dbReference type="Proteomes" id="UP000031843"/>
    </source>
</evidence>
<dbReference type="AlphaFoldDB" id="A0A0C4YLU1"/>
<keyword evidence="6" id="KW-1185">Reference proteome</keyword>
<name>A0A0C4YLU1_9BURK</name>
<accession>A0A0C4YLU1</accession>
<feature type="binding site" evidence="3">
    <location>
        <position position="141"/>
    </location>
    <ligand>
        <name>a divalent metal cation</name>
        <dbReference type="ChEBI" id="CHEBI:60240"/>
    </ligand>
</feature>
<evidence type="ECO:0000256" key="2">
    <source>
        <dbReference type="PIRSR" id="PIRSR605511-1"/>
    </source>
</evidence>
<keyword evidence="5" id="KW-0378">Hydrolase</keyword>
<evidence type="ECO:0000256" key="3">
    <source>
        <dbReference type="PIRSR" id="PIRSR605511-2"/>
    </source>
</evidence>
<dbReference type="GO" id="GO:0050402">
    <property type="term" value="F:xylono-1,4-lactonase activity"/>
    <property type="evidence" value="ECO:0007669"/>
    <property type="project" value="UniProtKB-EC"/>
</dbReference>
<keyword evidence="3" id="KW-0862">Zinc</keyword>
<sequence length="284" mass="30895">MWQLGAELGEGPVWHQGSSAVYFVDIKGRRIHRFAIATGAMRSWPVDSQPGFIVPLDDGGFLCGMQDGLYRFDPADGACRRLKEVEPDLPGNRINDGFVDPAGRLWFGTMDDGEAAPSGSLYQVGDDGRTWRRDSGYVITNGPAMSPDARTLYHADTVKRLVYAFDVGQDGALSRRREFARLCGTGYPDGMAVDADGHLWIAVFGGARIERWSPDGRLAGVVRFPCDNVTKLAFGGDDLRTVYVTTARKGLSPAALALQPLAGGLFSFRAPTRGLPQMSCKARF</sequence>
<evidence type="ECO:0000256" key="1">
    <source>
        <dbReference type="ARBA" id="ARBA00008853"/>
    </source>
</evidence>
<dbReference type="KEGG" id="cbw:RR42_s1947"/>
<feature type="binding site" evidence="3">
    <location>
        <position position="95"/>
    </location>
    <ligand>
        <name>substrate</name>
    </ligand>
</feature>
<dbReference type="Pfam" id="PF08450">
    <property type="entry name" value="SGL"/>
    <property type="match status" value="1"/>
</dbReference>
<dbReference type="EMBL" id="CP010537">
    <property type="protein sequence ID" value="AJG23535.1"/>
    <property type="molecule type" value="Genomic_DNA"/>
</dbReference>
<feature type="binding site" evidence="3">
    <location>
        <position position="10"/>
    </location>
    <ligand>
        <name>a divalent metal cation</name>
        <dbReference type="ChEBI" id="CHEBI:60240"/>
    </ligand>
</feature>
<dbReference type="Proteomes" id="UP000031843">
    <property type="component" value="Chromosome secondary"/>
</dbReference>
<organism evidence="5 6">
    <name type="scientific">Cupriavidus basilensis</name>
    <dbReference type="NCBI Taxonomy" id="68895"/>
    <lineage>
        <taxon>Bacteria</taxon>
        <taxon>Pseudomonadati</taxon>
        <taxon>Pseudomonadota</taxon>
        <taxon>Betaproteobacteria</taxon>
        <taxon>Burkholderiales</taxon>
        <taxon>Burkholderiaceae</taxon>
        <taxon>Cupriavidus</taxon>
    </lineage>
</organism>
<proteinExistence type="inferred from homology"/>
<feature type="binding site" evidence="3">
    <location>
        <position position="93"/>
    </location>
    <ligand>
        <name>substrate</name>
    </ligand>
</feature>
<dbReference type="GO" id="GO:0019853">
    <property type="term" value="P:L-ascorbic acid biosynthetic process"/>
    <property type="evidence" value="ECO:0007669"/>
    <property type="project" value="TreeGrafter"/>
</dbReference>
<dbReference type="PANTHER" id="PTHR10907">
    <property type="entry name" value="REGUCALCIN"/>
    <property type="match status" value="1"/>
</dbReference>
<gene>
    <name evidence="5" type="ORF">RR42_s1947</name>
</gene>
<feature type="binding site" evidence="3">
    <location>
        <position position="189"/>
    </location>
    <ligand>
        <name>a divalent metal cation</name>
        <dbReference type="ChEBI" id="CHEBI:60240"/>
    </ligand>
</feature>
<reference evidence="5 6" key="1">
    <citation type="journal article" date="2015" name="Genome Announc.">
        <title>Complete Genome Sequence of Cupriavidus basilensis 4G11, Isolated from the Oak Ridge Field Research Center Site.</title>
        <authorList>
            <person name="Ray J."/>
            <person name="Waters R.J."/>
            <person name="Skerker J.M."/>
            <person name="Kuehl J.V."/>
            <person name="Price M.N."/>
            <person name="Huang J."/>
            <person name="Chakraborty R."/>
            <person name="Arkin A.P."/>
            <person name="Deutschbauer A."/>
        </authorList>
    </citation>
    <scope>NUCLEOTIDE SEQUENCE [LARGE SCALE GENOMIC DNA]</scope>
    <source>
        <strain evidence="5">4G11</strain>
    </source>
</reference>
<dbReference type="Gene3D" id="2.120.10.30">
    <property type="entry name" value="TolB, C-terminal domain"/>
    <property type="match status" value="1"/>
</dbReference>
<keyword evidence="3" id="KW-0479">Metal-binding</keyword>
<dbReference type="InterPro" id="IPR005511">
    <property type="entry name" value="SMP-30"/>
</dbReference>
<evidence type="ECO:0000313" key="5">
    <source>
        <dbReference type="EMBL" id="AJG23535.1"/>
    </source>
</evidence>
<comment type="similarity">
    <text evidence="1">Belongs to the SMP-30/CGR1 family.</text>
</comment>
<dbReference type="GO" id="GO:0004341">
    <property type="term" value="F:gluconolactonase activity"/>
    <property type="evidence" value="ECO:0007669"/>
    <property type="project" value="TreeGrafter"/>
</dbReference>
<dbReference type="PANTHER" id="PTHR10907:SF47">
    <property type="entry name" value="REGUCALCIN"/>
    <property type="match status" value="1"/>
</dbReference>
<dbReference type="GO" id="GO:0005509">
    <property type="term" value="F:calcium ion binding"/>
    <property type="evidence" value="ECO:0007669"/>
    <property type="project" value="TreeGrafter"/>
</dbReference>
<evidence type="ECO:0000259" key="4">
    <source>
        <dbReference type="Pfam" id="PF08450"/>
    </source>
</evidence>
<dbReference type="PRINTS" id="PR01790">
    <property type="entry name" value="SMP30FAMILY"/>
</dbReference>